<feature type="compositionally biased region" description="Polar residues" evidence="1">
    <location>
        <begin position="1"/>
        <end position="27"/>
    </location>
</feature>
<protein>
    <submittedName>
        <fullName evidence="2">Uncharacterized protein</fullName>
    </submittedName>
</protein>
<evidence type="ECO:0000256" key="1">
    <source>
        <dbReference type="SAM" id="MobiDB-lite"/>
    </source>
</evidence>
<gene>
    <name evidence="2" type="ORF">MACJ_002494</name>
</gene>
<feature type="compositionally biased region" description="Polar residues" evidence="1">
    <location>
        <begin position="393"/>
        <end position="412"/>
    </location>
</feature>
<dbReference type="OrthoDB" id="363084at2759"/>
<sequence>MTLVESSGSAGTDQSGSGTTPAGQGQISDGSDSTSSGSTADGSTNKTGVDLNIKSDKTSTEKFEYKKVGQYVTYTAKDNYAFKLVKDCDTEVWKATDVTSYSTKVEVEFLSNEGKAVTIYLDDDATKVFKKDGKNDPWNEIHTTIINTESFNIDYPCESYFYKNNIEGSFITLTTKKGFAFNGAHEYIYGNKIEIWKTDKESEYSNKIEVDLIDNYSKAVTICLAGNKTRVFKKDGENEPWFEIDITRVNFKPVNIDFPYESYFYKNELDNNVRTFTVKKGFGFNGSNEYFYGTKVEIWKADNANEYANKIEVDLTKNDSKAVTVYIEGNKTKYFKCQISTDSCRCNCSQSTETEGGLSVSTSGASQSEDSTPVSTPTTLDASETGHTDNSETKTQTTTPDSSDSGELTGTGPSVKEGSSSGSGSDPDPTKIAEDLLTKLKSEIKLFKVDSNDPSKTVELANTEYTSKKGFYQDEVHFVLKEDVKCTLVKCNDKDVWKHDSSKFKGAHPTVISYVNKSKVVVYFGTKYILYEKDSSENWGVADPIPNLSISNLANRNITSTGSKRVETNSNNMEISQSKSNYTAPVTNPPTDATDISTLDITGFGISWDTFMFFADPDNSVSSFSSTDTSELTSGDASETSSAEESTHTTPVP</sequence>
<reference evidence="2" key="1">
    <citation type="submission" date="2022-07" db="EMBL/GenBank/DDBJ databases">
        <title>Evaluation of T. orientalis genome assembly methods using nanopore sequencing and analysis of variation between genomes.</title>
        <authorList>
            <person name="Yam J."/>
            <person name="Micallef M.L."/>
            <person name="Liu M."/>
            <person name="Djordjevic S.P."/>
            <person name="Bogema D.R."/>
            <person name="Jenkins C."/>
        </authorList>
    </citation>
    <scope>NUCLEOTIDE SEQUENCE</scope>
    <source>
        <strain evidence="2">Fish Creek</strain>
    </source>
</reference>
<proteinExistence type="predicted"/>
<name>A0A976QVJ3_THEOR</name>
<dbReference type="Pfam" id="PF04385">
    <property type="entry name" value="FAINT"/>
    <property type="match status" value="1"/>
</dbReference>
<organism evidence="2 3">
    <name type="scientific">Theileria orientalis</name>
    <dbReference type="NCBI Taxonomy" id="68886"/>
    <lineage>
        <taxon>Eukaryota</taxon>
        <taxon>Sar</taxon>
        <taxon>Alveolata</taxon>
        <taxon>Apicomplexa</taxon>
        <taxon>Aconoidasida</taxon>
        <taxon>Piroplasmida</taxon>
        <taxon>Theileriidae</taxon>
        <taxon>Theileria</taxon>
    </lineage>
</organism>
<evidence type="ECO:0000313" key="3">
    <source>
        <dbReference type="Proteomes" id="UP000244803"/>
    </source>
</evidence>
<dbReference type="EMBL" id="CP056066">
    <property type="protein sequence ID" value="UKJ89246.1"/>
    <property type="molecule type" value="Genomic_DNA"/>
</dbReference>
<accession>A0A976QVJ3</accession>
<feature type="region of interest" description="Disordered" evidence="1">
    <location>
        <begin position="354"/>
        <end position="431"/>
    </location>
</feature>
<dbReference type="InterPro" id="IPR007480">
    <property type="entry name" value="DUF529"/>
</dbReference>
<evidence type="ECO:0000313" key="2">
    <source>
        <dbReference type="EMBL" id="UKJ89246.1"/>
    </source>
</evidence>
<feature type="compositionally biased region" description="Low complexity" evidence="1">
    <location>
        <begin position="28"/>
        <end position="44"/>
    </location>
</feature>
<feature type="compositionally biased region" description="Polar residues" evidence="1">
    <location>
        <begin position="354"/>
        <end position="382"/>
    </location>
</feature>
<feature type="region of interest" description="Disordered" evidence="1">
    <location>
        <begin position="621"/>
        <end position="653"/>
    </location>
</feature>
<feature type="region of interest" description="Disordered" evidence="1">
    <location>
        <begin position="1"/>
        <end position="51"/>
    </location>
</feature>
<dbReference type="Proteomes" id="UP000244803">
    <property type="component" value="Chromosome 3"/>
</dbReference>
<dbReference type="AlphaFoldDB" id="A0A976QVJ3"/>